<evidence type="ECO:0000313" key="7">
    <source>
        <dbReference type="Proteomes" id="UP000298781"/>
    </source>
</evidence>
<evidence type="ECO:0000256" key="1">
    <source>
        <dbReference type="ARBA" id="ARBA00022598"/>
    </source>
</evidence>
<dbReference type="Pfam" id="PF23562">
    <property type="entry name" value="AMP-binding_C_3"/>
    <property type="match status" value="1"/>
</dbReference>
<evidence type="ECO:0000313" key="6">
    <source>
        <dbReference type="EMBL" id="QCI64258.1"/>
    </source>
</evidence>
<dbReference type="GO" id="GO:0016020">
    <property type="term" value="C:membrane"/>
    <property type="evidence" value="ECO:0007669"/>
    <property type="project" value="TreeGrafter"/>
</dbReference>
<dbReference type="SUPFAM" id="SSF56801">
    <property type="entry name" value="Acetyl-CoA synthetase-like"/>
    <property type="match status" value="1"/>
</dbReference>
<dbReference type="InterPro" id="IPR042099">
    <property type="entry name" value="ANL_N_sf"/>
</dbReference>
<evidence type="ECO:0000256" key="2">
    <source>
        <dbReference type="ARBA" id="ARBA00022832"/>
    </source>
</evidence>
<keyword evidence="2" id="KW-0276">Fatty acid metabolism</keyword>
<dbReference type="AlphaFoldDB" id="A0A4D7B0B0"/>
<proteinExistence type="predicted"/>
<dbReference type="Pfam" id="PF00501">
    <property type="entry name" value="AMP-binding"/>
    <property type="match status" value="1"/>
</dbReference>
<dbReference type="PROSITE" id="PS00455">
    <property type="entry name" value="AMP_BINDING"/>
    <property type="match status" value="1"/>
</dbReference>
<name>A0A4D7B0B0_9HYPH</name>
<keyword evidence="1 6" id="KW-0436">Ligase</keyword>
<feature type="region of interest" description="Disordered" evidence="4">
    <location>
        <begin position="1"/>
        <end position="20"/>
    </location>
</feature>
<dbReference type="KEGG" id="pstg:E8M01_08380"/>
<dbReference type="PANTHER" id="PTHR43272:SF32">
    <property type="entry name" value="AMP-DEPENDENT SYNTHETASE_LIGASE DOMAIN-CONTAINING PROTEIN"/>
    <property type="match status" value="1"/>
</dbReference>
<feature type="domain" description="AMP-dependent synthetase/ligase" evidence="5">
    <location>
        <begin position="52"/>
        <end position="469"/>
    </location>
</feature>
<protein>
    <submittedName>
        <fullName evidence="6">Long-chain fatty acid--CoA ligase</fullName>
    </submittedName>
</protein>
<dbReference type="InterPro" id="IPR000873">
    <property type="entry name" value="AMP-dep_synth/lig_dom"/>
</dbReference>
<accession>A0A4D7B0B0</accession>
<evidence type="ECO:0000256" key="4">
    <source>
        <dbReference type="SAM" id="MobiDB-lite"/>
    </source>
</evidence>
<dbReference type="Proteomes" id="UP000298781">
    <property type="component" value="Chromosome"/>
</dbReference>
<organism evidence="6 7">
    <name type="scientific">Phreatobacter stygius</name>
    <dbReference type="NCBI Taxonomy" id="1940610"/>
    <lineage>
        <taxon>Bacteria</taxon>
        <taxon>Pseudomonadati</taxon>
        <taxon>Pseudomonadota</taxon>
        <taxon>Alphaproteobacteria</taxon>
        <taxon>Hyphomicrobiales</taxon>
        <taxon>Phreatobacteraceae</taxon>
        <taxon>Phreatobacter</taxon>
    </lineage>
</organism>
<reference evidence="6 7" key="1">
    <citation type="submission" date="2019-04" db="EMBL/GenBank/DDBJ databases">
        <title>Phreatobacter aquaticus sp. nov.</title>
        <authorList>
            <person name="Choi A."/>
        </authorList>
    </citation>
    <scope>NUCLEOTIDE SEQUENCE [LARGE SCALE GENOMIC DNA]</scope>
    <source>
        <strain evidence="6 7">KCTC 52518</strain>
    </source>
</reference>
<gene>
    <name evidence="6" type="ORF">E8M01_08380</name>
</gene>
<dbReference type="Gene3D" id="3.40.50.12780">
    <property type="entry name" value="N-terminal domain of ligase-like"/>
    <property type="match status" value="2"/>
</dbReference>
<keyword evidence="3" id="KW-0443">Lipid metabolism</keyword>
<sequence length="692" mass="76883">MNPENRVGQRDGWCGLAAPPGKPGRTPVVANHADARAVSGAGDTFPKLLALNATRFATRPAMRHKDLGIWHSWTWAEVHREVHAFALGLRELGLNSGDKVAIVGRNRPRLYWSMAAIQSWGGVPVPVYSDSVAEEMVYVLEHAETTIAIVEDQEQVDKVLSVSDRLPKLTHIIYDEHRGLRDYDHSRLHSFEQVQAIGRAVGKDPAKTAALDASIADAKGSDLAIMLYTSGTTGKPKGVMLSNDNVIISARNGNLFDKLDETEEVIAYLPLAWVGDNIFSYAQSYVAGFCVNCPENADTVTEDRREVGTSYAFAPPRVYETLLTQTMVRMEDASALKRRMFHYYLSVAKQWGEKILNRESVPLGARLNYALGRFLVYEPLKNRFGLSKIRVAYTAGEAIGPEIFRFFRSLGINLKQLYGQTEASVYISAQPDGEIYADTVGKPNIDVEIKIDDNGEVLFRSPGVFQGYFKDPAKTAETKTPDGWVRSGDAGFFDAKTGHLRIIDRAKDVGKLKSGALFAPKYIENKLKFYPNIKEAVAFGQDRDFVTAFLNIDLTAVGSWAERHNVSYASYQELAGHPDVITMLARHVDEVNRSLADEPLMAGAQIKRFLILHKELDADDGELTRTQKVRRGFIAERYQSLVTGLYDGSKRAHIRTEVTFEDGRKGVIQGDVAVIDMELHAVRPVPFQEAAE</sequence>
<dbReference type="PRINTS" id="PR00154">
    <property type="entry name" value="AMPBINDING"/>
</dbReference>
<dbReference type="EMBL" id="CP039690">
    <property type="protein sequence ID" value="QCI64258.1"/>
    <property type="molecule type" value="Genomic_DNA"/>
</dbReference>
<dbReference type="InterPro" id="IPR020459">
    <property type="entry name" value="AMP-binding"/>
</dbReference>
<dbReference type="GO" id="GO:0004467">
    <property type="term" value="F:long-chain fatty acid-CoA ligase activity"/>
    <property type="evidence" value="ECO:0007669"/>
    <property type="project" value="TreeGrafter"/>
</dbReference>
<dbReference type="PANTHER" id="PTHR43272">
    <property type="entry name" value="LONG-CHAIN-FATTY-ACID--COA LIGASE"/>
    <property type="match status" value="1"/>
</dbReference>
<evidence type="ECO:0000259" key="5">
    <source>
        <dbReference type="Pfam" id="PF00501"/>
    </source>
</evidence>
<dbReference type="InterPro" id="IPR020845">
    <property type="entry name" value="AMP-binding_CS"/>
</dbReference>
<dbReference type="OrthoDB" id="9803968at2"/>
<keyword evidence="7" id="KW-1185">Reference proteome</keyword>
<evidence type="ECO:0000256" key="3">
    <source>
        <dbReference type="ARBA" id="ARBA00023098"/>
    </source>
</evidence>